<evidence type="ECO:0000313" key="2">
    <source>
        <dbReference type="Proteomes" id="UP000254924"/>
    </source>
</evidence>
<accession>A0A380K8Q9</accession>
<dbReference type="InterPro" id="IPR023214">
    <property type="entry name" value="HAD_sf"/>
</dbReference>
<dbReference type="NCBIfam" id="TIGR01549">
    <property type="entry name" value="HAD-SF-IA-v1"/>
    <property type="match status" value="1"/>
</dbReference>
<dbReference type="GO" id="GO:0008967">
    <property type="term" value="F:phosphoglycolate phosphatase activity"/>
    <property type="evidence" value="ECO:0007669"/>
    <property type="project" value="UniProtKB-EC"/>
</dbReference>
<proteinExistence type="predicted"/>
<dbReference type="PANTHER" id="PTHR43434:SF25">
    <property type="entry name" value="PHOSPHOGLYCOLATE PHOSPHATASE"/>
    <property type="match status" value="1"/>
</dbReference>
<organism evidence="1 2">
    <name type="scientific">Streptococcus hyointestinalis</name>
    <dbReference type="NCBI Taxonomy" id="1337"/>
    <lineage>
        <taxon>Bacteria</taxon>
        <taxon>Bacillati</taxon>
        <taxon>Bacillota</taxon>
        <taxon>Bacilli</taxon>
        <taxon>Lactobacillales</taxon>
        <taxon>Streptococcaceae</taxon>
        <taxon>Streptococcus</taxon>
    </lineage>
</organism>
<dbReference type="GeneID" id="78356720"/>
<dbReference type="SFLD" id="SFLDG01135">
    <property type="entry name" value="C1.5.6:_HAD__Beta-PGM__Phospha"/>
    <property type="match status" value="1"/>
</dbReference>
<dbReference type="InterPro" id="IPR041492">
    <property type="entry name" value="HAD_2"/>
</dbReference>
<dbReference type="InterPro" id="IPR023198">
    <property type="entry name" value="PGP-like_dom2"/>
</dbReference>
<keyword evidence="2" id="KW-1185">Reference proteome</keyword>
<dbReference type="EMBL" id="UHFN01000007">
    <property type="protein sequence ID" value="SUN61278.1"/>
    <property type="molecule type" value="Genomic_DNA"/>
</dbReference>
<reference evidence="1 2" key="1">
    <citation type="submission" date="2018-06" db="EMBL/GenBank/DDBJ databases">
        <authorList>
            <consortium name="Pathogen Informatics"/>
            <person name="Doyle S."/>
        </authorList>
    </citation>
    <scope>NUCLEOTIDE SEQUENCE [LARGE SCALE GENOMIC DNA]</scope>
    <source>
        <strain evidence="1 2">NCTC12224</strain>
    </source>
</reference>
<dbReference type="InterPro" id="IPR006439">
    <property type="entry name" value="HAD-SF_hydro_IA"/>
</dbReference>
<protein>
    <submittedName>
        <fullName evidence="1">Phosphatase</fullName>
        <ecNumber evidence="1">3.1.3.18</ecNumber>
    </submittedName>
</protein>
<dbReference type="AlphaFoldDB" id="A0A380K8Q9"/>
<dbReference type="Proteomes" id="UP000254924">
    <property type="component" value="Unassembled WGS sequence"/>
</dbReference>
<dbReference type="InterPro" id="IPR036412">
    <property type="entry name" value="HAD-like_sf"/>
</dbReference>
<dbReference type="InterPro" id="IPR050155">
    <property type="entry name" value="HAD-like_hydrolase_sf"/>
</dbReference>
<dbReference type="PANTHER" id="PTHR43434">
    <property type="entry name" value="PHOSPHOGLYCOLATE PHOSPHATASE"/>
    <property type="match status" value="1"/>
</dbReference>
<dbReference type="SFLD" id="SFLDG01129">
    <property type="entry name" value="C1.5:_HAD__Beta-PGM__Phosphata"/>
    <property type="match status" value="1"/>
</dbReference>
<dbReference type="GO" id="GO:0006281">
    <property type="term" value="P:DNA repair"/>
    <property type="evidence" value="ECO:0007669"/>
    <property type="project" value="TreeGrafter"/>
</dbReference>
<dbReference type="Gene3D" id="3.40.50.1000">
    <property type="entry name" value="HAD superfamily/HAD-like"/>
    <property type="match status" value="1"/>
</dbReference>
<dbReference type="SFLD" id="SFLDS00003">
    <property type="entry name" value="Haloacid_Dehalogenase"/>
    <property type="match status" value="1"/>
</dbReference>
<dbReference type="RefSeq" id="WP_115269341.1">
    <property type="nucleotide sequence ID" value="NZ_JBNPNB010000009.1"/>
</dbReference>
<dbReference type="OrthoDB" id="9807630at2"/>
<dbReference type="EC" id="3.1.3.18" evidence="1"/>
<evidence type="ECO:0000313" key="1">
    <source>
        <dbReference type="EMBL" id="SUN61278.1"/>
    </source>
</evidence>
<dbReference type="Gene3D" id="1.10.150.240">
    <property type="entry name" value="Putative phosphatase, domain 2"/>
    <property type="match status" value="1"/>
</dbReference>
<sequence>MTAFIWDLDGTLIDSYEAIMEALEATYRAFDFQDWDKEAIHAYILKESVGQLLEKKAGETGTSLAQLKAFFNDEQTKRDDKIKLLPSSKEALAFADKEGIQQFMYTHKGASTQAVLENLGIKSYFTEILTGASGFERKPHPEGIYYLMDKYKLNPHDTYYIGDRKLDVEVAKNAGIRSINLTQESSPINQKIQDLRDLETLFTK</sequence>
<gene>
    <name evidence="1" type="primary">gph_2</name>
    <name evidence="1" type="ORF">NCTC12224_01403</name>
</gene>
<dbReference type="SUPFAM" id="SSF56784">
    <property type="entry name" value="HAD-like"/>
    <property type="match status" value="1"/>
</dbReference>
<name>A0A380K8Q9_9STRE</name>
<keyword evidence="1" id="KW-0378">Hydrolase</keyword>
<dbReference type="GO" id="GO:0005829">
    <property type="term" value="C:cytosol"/>
    <property type="evidence" value="ECO:0007669"/>
    <property type="project" value="TreeGrafter"/>
</dbReference>
<dbReference type="Pfam" id="PF13419">
    <property type="entry name" value="HAD_2"/>
    <property type="match status" value="1"/>
</dbReference>